<dbReference type="PANTHER" id="PTHR30157">
    <property type="entry name" value="FERRIC REDUCTASE, NADPH-DEPENDENT"/>
    <property type="match status" value="1"/>
</dbReference>
<dbReference type="Pfam" id="PF08021">
    <property type="entry name" value="FAD_binding_9"/>
    <property type="match status" value="1"/>
</dbReference>
<dbReference type="InterPro" id="IPR039261">
    <property type="entry name" value="FNR_nucleotide-bd"/>
</dbReference>
<name>A0AB72UES5_9PROT</name>
<dbReference type="InterPro" id="IPR017927">
    <property type="entry name" value="FAD-bd_FR_type"/>
</dbReference>
<accession>A0AB72UES5</accession>
<dbReference type="PANTHER" id="PTHR30157:SF0">
    <property type="entry name" value="NADPH-DEPENDENT FERRIC-CHELATE REDUCTASE"/>
    <property type="match status" value="1"/>
</dbReference>
<dbReference type="InterPro" id="IPR007037">
    <property type="entry name" value="SIP_rossman_dom"/>
</dbReference>
<protein>
    <submittedName>
        <fullName evidence="3">Siderophore-interacting protein</fullName>
    </submittedName>
</protein>
<evidence type="ECO:0000313" key="3">
    <source>
        <dbReference type="EMBL" id="AJD52719.1"/>
    </source>
</evidence>
<feature type="domain" description="FAD-binding FR-type" evidence="2">
    <location>
        <begin position="105"/>
        <end position="231"/>
    </location>
</feature>
<dbReference type="GeneID" id="31928280"/>
<sequence length="367" mass="40782">MTIYTADAAFDFPDLDGEIQNIIDLLCAHNMEHEARDDGSLFTSPLGTALLVSGNEKLHIHVEATEPLSFNRLKHDLTILIDFITQPDAIQFDWSGDAVGTTLAPDLRIIEVLHISQPSAKMRRIRFRGENLERYAAPDQIHCRLMFPNTHTPHSLSAWPRLDDNGKIVWPQTGKLESRIYTIRKIDTATNTLDIDFVLHDAPGPGISWVNNARPGDVVGMFGPAGNGPKPAGQYLLIGDETGLPGIARILEGLPANACGNALVEVSDICEKQDIRHPEGVQIHWLYRNGAAPGTTTLLLDRLRWLDLSAQPESLFCWVGTEYVSFRDIRSYLRTEIGIPKSRLVAFAHWRRGMSEENVIAAGPEQT</sequence>
<dbReference type="AlphaFoldDB" id="A0AB72UES5"/>
<dbReference type="Gene3D" id="3.40.50.80">
    <property type="entry name" value="Nucleotide-binding domain of ferredoxin-NADP reductase (FNR) module"/>
    <property type="match status" value="1"/>
</dbReference>
<organism evidence="3 4">
    <name type="scientific">Thalassospira xiamenensis M-5 = DSM 17429</name>
    <dbReference type="NCBI Taxonomy" id="1123366"/>
    <lineage>
        <taxon>Bacteria</taxon>
        <taxon>Pseudomonadati</taxon>
        <taxon>Pseudomonadota</taxon>
        <taxon>Alphaproteobacteria</taxon>
        <taxon>Rhodospirillales</taxon>
        <taxon>Thalassospiraceae</taxon>
        <taxon>Thalassospira</taxon>
    </lineage>
</organism>
<evidence type="ECO:0000313" key="4">
    <source>
        <dbReference type="Proteomes" id="UP000007127"/>
    </source>
</evidence>
<reference evidence="3 4" key="1">
    <citation type="journal article" date="2012" name="J. Bacteriol.">
        <title>Genome sequence of Thalassospira xiamenensis type strain M-5.</title>
        <authorList>
            <person name="Lai Q."/>
            <person name="Shao Z."/>
        </authorList>
    </citation>
    <scope>NUCLEOTIDE SEQUENCE [LARGE SCALE GENOMIC DNA]</scope>
    <source>
        <strain evidence="3 4">M-5</strain>
    </source>
</reference>
<dbReference type="InterPro" id="IPR013113">
    <property type="entry name" value="SIP_FAD-bd"/>
</dbReference>
<evidence type="ECO:0000259" key="2">
    <source>
        <dbReference type="PROSITE" id="PS51384"/>
    </source>
</evidence>
<dbReference type="InterPro" id="IPR017938">
    <property type="entry name" value="Riboflavin_synthase-like_b-brl"/>
</dbReference>
<dbReference type="GO" id="GO:0016491">
    <property type="term" value="F:oxidoreductase activity"/>
    <property type="evidence" value="ECO:0007669"/>
    <property type="project" value="InterPro"/>
</dbReference>
<dbReference type="SUPFAM" id="SSF63380">
    <property type="entry name" value="Riboflavin synthase domain-like"/>
    <property type="match status" value="1"/>
</dbReference>
<dbReference type="KEGG" id="txi:TH3_13015"/>
<dbReference type="RefSeq" id="WP_007091349.1">
    <property type="nucleotide sequence ID" value="NZ_CP004388.1"/>
</dbReference>
<dbReference type="InterPro" id="IPR039374">
    <property type="entry name" value="SIP_fam"/>
</dbReference>
<dbReference type="PROSITE" id="PS51384">
    <property type="entry name" value="FAD_FR"/>
    <property type="match status" value="1"/>
</dbReference>
<dbReference type="Pfam" id="PF04954">
    <property type="entry name" value="SIP"/>
    <property type="match status" value="1"/>
</dbReference>
<dbReference type="CDD" id="cd06193">
    <property type="entry name" value="siderophore_interacting"/>
    <property type="match status" value="1"/>
</dbReference>
<dbReference type="Proteomes" id="UP000007127">
    <property type="component" value="Chromosome"/>
</dbReference>
<dbReference type="Gene3D" id="2.40.30.10">
    <property type="entry name" value="Translation factors"/>
    <property type="match status" value="1"/>
</dbReference>
<comment type="similarity">
    <text evidence="1">Belongs to the SIP oxidoreductase family.</text>
</comment>
<gene>
    <name evidence="3" type="ORF">TH3_13015</name>
</gene>
<dbReference type="EMBL" id="CP004388">
    <property type="protein sequence ID" value="AJD52719.1"/>
    <property type="molecule type" value="Genomic_DNA"/>
</dbReference>
<proteinExistence type="inferred from homology"/>
<evidence type="ECO:0000256" key="1">
    <source>
        <dbReference type="ARBA" id="ARBA00035644"/>
    </source>
</evidence>